<gene>
    <name evidence="1" type="ORF">METZ01_LOCUS228325</name>
</gene>
<dbReference type="AlphaFoldDB" id="A0A382GMU4"/>
<sequence>SETGGVSGKVHVHYPIITSTSSVLSNTPYGQVYFSNTNELAIPAGSLVLSLVEPRNLSLATFSQLFIESAADTTTNDQGDAYPDTAATVFALVLPDLVSDVRGNLLSNALTAAGVPFADGSDSNDVQYAFWFSLRDTLAQVDPSVAALALERTTLQTAHAQEKSLVSLAFDVSSLLDTTYYLYMTSNLTGNFPLMRSRGILVQHKPVVLSVGEFKSNDADFLDSGFLLDFDKGQASLVDSAKSSVALTFNVVDYDDSASVRLFYSIADTLDTTFVTTTGIVPSRVLSGLTNATFVDPTALLREGKDSALNWQVAVNDTNFVTRGDYYIYAVITDGTDLGIKRSSHTYNVRHSPFLAFDSRSDQNLNTGGTDPDRYYAITWNRDSGKEGDRALLDSASIALYYSASDSIGVPGGKTALVAAAADSTQDTHLIVSGLQEQPDGRGDNQYIWDFWTYKNPDDEQTPKQDVPYYLYGLVETDSTNRVVRWDDEMGQA</sequence>
<accession>A0A382GMU4</accession>
<feature type="non-terminal residue" evidence="1">
    <location>
        <position position="493"/>
    </location>
</feature>
<organism evidence="1">
    <name type="scientific">marine metagenome</name>
    <dbReference type="NCBI Taxonomy" id="408172"/>
    <lineage>
        <taxon>unclassified sequences</taxon>
        <taxon>metagenomes</taxon>
        <taxon>ecological metagenomes</taxon>
    </lineage>
</organism>
<dbReference type="EMBL" id="UINC01055973">
    <property type="protein sequence ID" value="SVB75471.1"/>
    <property type="molecule type" value="Genomic_DNA"/>
</dbReference>
<evidence type="ECO:0000313" key="1">
    <source>
        <dbReference type="EMBL" id="SVB75471.1"/>
    </source>
</evidence>
<feature type="non-terminal residue" evidence="1">
    <location>
        <position position="1"/>
    </location>
</feature>
<reference evidence="1" key="1">
    <citation type="submission" date="2018-05" db="EMBL/GenBank/DDBJ databases">
        <authorList>
            <person name="Lanie J.A."/>
            <person name="Ng W.-L."/>
            <person name="Kazmierczak K.M."/>
            <person name="Andrzejewski T.M."/>
            <person name="Davidsen T.M."/>
            <person name="Wayne K.J."/>
            <person name="Tettelin H."/>
            <person name="Glass J.I."/>
            <person name="Rusch D."/>
            <person name="Podicherti R."/>
            <person name="Tsui H.-C.T."/>
            <person name="Winkler M.E."/>
        </authorList>
    </citation>
    <scope>NUCLEOTIDE SEQUENCE</scope>
</reference>
<proteinExistence type="predicted"/>
<name>A0A382GMU4_9ZZZZ</name>
<protein>
    <submittedName>
        <fullName evidence="1">Uncharacterized protein</fullName>
    </submittedName>
</protein>